<keyword evidence="3" id="KW-1185">Reference proteome</keyword>
<feature type="compositionally biased region" description="Low complexity" evidence="1">
    <location>
        <begin position="1"/>
        <end position="17"/>
    </location>
</feature>
<feature type="non-terminal residue" evidence="2">
    <location>
        <position position="1"/>
    </location>
</feature>
<organism evidence="2 3">
    <name type="scientific">Trifolium medium</name>
    <dbReference type="NCBI Taxonomy" id="97028"/>
    <lineage>
        <taxon>Eukaryota</taxon>
        <taxon>Viridiplantae</taxon>
        <taxon>Streptophyta</taxon>
        <taxon>Embryophyta</taxon>
        <taxon>Tracheophyta</taxon>
        <taxon>Spermatophyta</taxon>
        <taxon>Magnoliopsida</taxon>
        <taxon>eudicotyledons</taxon>
        <taxon>Gunneridae</taxon>
        <taxon>Pentapetalae</taxon>
        <taxon>rosids</taxon>
        <taxon>fabids</taxon>
        <taxon>Fabales</taxon>
        <taxon>Fabaceae</taxon>
        <taxon>Papilionoideae</taxon>
        <taxon>50 kb inversion clade</taxon>
        <taxon>NPAAA clade</taxon>
        <taxon>Hologalegina</taxon>
        <taxon>IRL clade</taxon>
        <taxon>Trifolieae</taxon>
        <taxon>Trifolium</taxon>
    </lineage>
</organism>
<accession>A0A392SFL0</accession>
<proteinExistence type="predicted"/>
<evidence type="ECO:0000313" key="3">
    <source>
        <dbReference type="Proteomes" id="UP000265520"/>
    </source>
</evidence>
<comment type="caution">
    <text evidence="2">The sequence shown here is derived from an EMBL/GenBank/DDBJ whole genome shotgun (WGS) entry which is preliminary data.</text>
</comment>
<evidence type="ECO:0000256" key="1">
    <source>
        <dbReference type="SAM" id="MobiDB-lite"/>
    </source>
</evidence>
<sequence length="58" mass="6104">IGDRSAPARPASNPSPSEHALTADRNLLAVARNLRAGCSPSETFLAQRGALFLVFLQA</sequence>
<protein>
    <submittedName>
        <fullName evidence="2">Uncharacterized protein</fullName>
    </submittedName>
</protein>
<evidence type="ECO:0000313" key="2">
    <source>
        <dbReference type="EMBL" id="MCI47439.1"/>
    </source>
</evidence>
<name>A0A392SFL0_9FABA</name>
<dbReference type="EMBL" id="LXQA010372461">
    <property type="protein sequence ID" value="MCI47439.1"/>
    <property type="molecule type" value="Genomic_DNA"/>
</dbReference>
<feature type="region of interest" description="Disordered" evidence="1">
    <location>
        <begin position="1"/>
        <end position="20"/>
    </location>
</feature>
<dbReference type="AlphaFoldDB" id="A0A392SFL0"/>
<reference evidence="2 3" key="1">
    <citation type="journal article" date="2018" name="Front. Plant Sci.">
        <title>Red Clover (Trifolium pratense) and Zigzag Clover (T. medium) - A Picture of Genomic Similarities and Differences.</title>
        <authorList>
            <person name="Dluhosova J."/>
            <person name="Istvanek J."/>
            <person name="Nedelnik J."/>
            <person name="Repkova J."/>
        </authorList>
    </citation>
    <scope>NUCLEOTIDE SEQUENCE [LARGE SCALE GENOMIC DNA]</scope>
    <source>
        <strain evidence="3">cv. 10/8</strain>
        <tissue evidence="2">Leaf</tissue>
    </source>
</reference>
<dbReference type="Proteomes" id="UP000265520">
    <property type="component" value="Unassembled WGS sequence"/>
</dbReference>